<dbReference type="InterPro" id="IPR035418">
    <property type="entry name" value="AraC-bd_2"/>
</dbReference>
<feature type="domain" description="HTH araC/xylS-type" evidence="4">
    <location>
        <begin position="216"/>
        <end position="316"/>
    </location>
</feature>
<dbReference type="InterPro" id="IPR009057">
    <property type="entry name" value="Homeodomain-like_sf"/>
</dbReference>
<dbReference type="PANTHER" id="PTHR46796">
    <property type="entry name" value="HTH-TYPE TRANSCRIPTIONAL ACTIVATOR RHAS-RELATED"/>
    <property type="match status" value="1"/>
</dbReference>
<evidence type="ECO:0000256" key="3">
    <source>
        <dbReference type="ARBA" id="ARBA00023163"/>
    </source>
</evidence>
<evidence type="ECO:0000313" key="6">
    <source>
        <dbReference type="Proteomes" id="UP000016842"/>
    </source>
</evidence>
<dbReference type="SMART" id="SM00342">
    <property type="entry name" value="HTH_ARAC"/>
    <property type="match status" value="1"/>
</dbReference>
<dbReference type="InterPro" id="IPR018060">
    <property type="entry name" value="HTH_AraC"/>
</dbReference>
<keyword evidence="3" id="KW-0804">Transcription</keyword>
<accession>U4VCY6</accession>
<dbReference type="PATRIC" id="fig|1337887.3.peg.1093"/>
<evidence type="ECO:0000256" key="2">
    <source>
        <dbReference type="ARBA" id="ARBA00023125"/>
    </source>
</evidence>
<evidence type="ECO:0000313" key="5">
    <source>
        <dbReference type="EMBL" id="ERM02913.1"/>
    </source>
</evidence>
<dbReference type="AlphaFoldDB" id="U4VCY6"/>
<dbReference type="PANTHER" id="PTHR46796:SF6">
    <property type="entry name" value="ARAC SUBFAMILY"/>
    <property type="match status" value="1"/>
</dbReference>
<organism evidence="5 6">
    <name type="scientific">Brucella intermedia 229E</name>
    <dbReference type="NCBI Taxonomy" id="1337887"/>
    <lineage>
        <taxon>Bacteria</taxon>
        <taxon>Pseudomonadati</taxon>
        <taxon>Pseudomonadota</taxon>
        <taxon>Alphaproteobacteria</taxon>
        <taxon>Hyphomicrobiales</taxon>
        <taxon>Brucellaceae</taxon>
        <taxon>Brucella/Ochrobactrum group</taxon>
        <taxon>Brucella</taxon>
    </lineage>
</organism>
<keyword evidence="2" id="KW-0238">DNA-binding</keyword>
<dbReference type="GO" id="GO:0043565">
    <property type="term" value="F:sequence-specific DNA binding"/>
    <property type="evidence" value="ECO:0007669"/>
    <property type="project" value="InterPro"/>
</dbReference>
<dbReference type="Proteomes" id="UP000016842">
    <property type="component" value="Unassembled WGS sequence"/>
</dbReference>
<evidence type="ECO:0000259" key="4">
    <source>
        <dbReference type="PROSITE" id="PS01124"/>
    </source>
</evidence>
<gene>
    <name evidence="5" type="ORF">Q644_14205</name>
</gene>
<dbReference type="Pfam" id="PF14525">
    <property type="entry name" value="AraC_binding_2"/>
    <property type="match status" value="1"/>
</dbReference>
<reference evidence="5 6" key="1">
    <citation type="journal article" date="2014" name="FEMS Microbiol. Lett.">
        <title>Genome sequencing analysis reveals virulence-related gene content of Ochrobactrum intermedium strain 229E, a urease-positive strain isolated from the human gastric niche.</title>
        <authorList>
            <person name="Kulkarni G.J."/>
            <person name="Shetty S."/>
            <person name="Dharne M.S."/>
            <person name="Shouche Y.S."/>
        </authorList>
    </citation>
    <scope>NUCLEOTIDE SEQUENCE [LARGE SCALE GENOMIC DNA]</scope>
    <source>
        <strain evidence="5 6">229E</strain>
    </source>
</reference>
<dbReference type="Pfam" id="PF12833">
    <property type="entry name" value="HTH_18"/>
    <property type="match status" value="1"/>
</dbReference>
<dbReference type="InterPro" id="IPR050204">
    <property type="entry name" value="AraC_XylS_family_regulators"/>
</dbReference>
<dbReference type="GO" id="GO:0003700">
    <property type="term" value="F:DNA-binding transcription factor activity"/>
    <property type="evidence" value="ECO:0007669"/>
    <property type="project" value="InterPro"/>
</dbReference>
<protein>
    <submittedName>
        <fullName evidence="5">AraC family transcriptional regulator</fullName>
    </submittedName>
</protein>
<dbReference type="PRINTS" id="PR00032">
    <property type="entry name" value="HTHARAC"/>
</dbReference>
<dbReference type="SUPFAM" id="SSF46689">
    <property type="entry name" value="Homeodomain-like"/>
    <property type="match status" value="1"/>
</dbReference>
<proteinExistence type="predicted"/>
<comment type="caution">
    <text evidence="5">The sequence shown here is derived from an EMBL/GenBank/DDBJ whole genome shotgun (WGS) entry which is preliminary data.</text>
</comment>
<dbReference type="PROSITE" id="PS01124">
    <property type="entry name" value="HTH_ARAC_FAMILY_2"/>
    <property type="match status" value="1"/>
</dbReference>
<dbReference type="EMBL" id="ASXJ01000052">
    <property type="protein sequence ID" value="ERM02913.1"/>
    <property type="molecule type" value="Genomic_DNA"/>
</dbReference>
<name>U4VCY6_9HYPH</name>
<evidence type="ECO:0000256" key="1">
    <source>
        <dbReference type="ARBA" id="ARBA00023015"/>
    </source>
</evidence>
<dbReference type="InterPro" id="IPR020449">
    <property type="entry name" value="Tscrpt_reg_AraC-type_HTH"/>
</dbReference>
<sequence length="344" mass="38007">MMINDIFISTTMVEAEHRNDFWRAAAGPIFEPSPLPDERKTPLEGILRARPLGSMVVGGSTTFNAQRFSRDRRNIVQSGLDYYFVQIAVAGAMKGEFNGGVSVNVEVGDILIADLAQTLTTETKAGCRASTLFPREHLEKAVGFRNLHGIVLKAGCPMTKLIATYLGGLFALSTSFSCTQAEAVEEAVVILLAAALKGETLEKAEEFSPLTLVLRQRVMAFIKQNIHLPEMSQELIQRRFNVSRTHLYRAFAADGGVTKVLRDMRLDAAFVELTRRNRPSRSITQIAASLGFSNGNQFLRGFRARFGVTPSEARAELFIAQPPARPNSDLFTYFSDVRNQATKI</sequence>
<keyword evidence="1" id="KW-0805">Transcription regulation</keyword>
<dbReference type="Gene3D" id="1.10.10.60">
    <property type="entry name" value="Homeodomain-like"/>
    <property type="match status" value="1"/>
</dbReference>